<evidence type="ECO:0000313" key="2">
    <source>
        <dbReference type="Proteomes" id="UP001314169"/>
    </source>
</evidence>
<protein>
    <submittedName>
        <fullName evidence="1">Uncharacterized protein</fullName>
    </submittedName>
</protein>
<dbReference type="EMBL" id="OY882862">
    <property type="protein sequence ID" value="CAK6445569.1"/>
    <property type="molecule type" value="Genomic_DNA"/>
</dbReference>
<gene>
    <name evidence="1" type="ORF">MPIPNATIZW_LOCUS13875</name>
</gene>
<dbReference type="Proteomes" id="UP001314169">
    <property type="component" value="Chromosome 5"/>
</dbReference>
<organism evidence="1 2">
    <name type="scientific">Pipistrellus nathusii</name>
    <name type="common">Nathusius' pipistrelle</name>
    <dbReference type="NCBI Taxonomy" id="59473"/>
    <lineage>
        <taxon>Eukaryota</taxon>
        <taxon>Metazoa</taxon>
        <taxon>Chordata</taxon>
        <taxon>Craniata</taxon>
        <taxon>Vertebrata</taxon>
        <taxon>Euteleostomi</taxon>
        <taxon>Mammalia</taxon>
        <taxon>Eutheria</taxon>
        <taxon>Laurasiatheria</taxon>
        <taxon>Chiroptera</taxon>
        <taxon>Yangochiroptera</taxon>
        <taxon>Vespertilionidae</taxon>
        <taxon>Pipistrellus</taxon>
    </lineage>
</organism>
<sequence>MLHLGQPRHKARVACRGRGIDGMTHRRHFMDKNPEPSWLSSVQEAWGKQRLHAQVCLALQSTTPEDVKTTSRPAPLLQASVQSGIPSALWKLGVTGGTGRVSGERK</sequence>
<name>A0ABP0A778_PIPNA</name>
<reference evidence="1" key="1">
    <citation type="submission" date="2023-12" db="EMBL/GenBank/DDBJ databases">
        <authorList>
            <person name="Brown T."/>
        </authorList>
    </citation>
    <scope>NUCLEOTIDE SEQUENCE</scope>
</reference>
<keyword evidence="2" id="KW-1185">Reference proteome</keyword>
<evidence type="ECO:0000313" key="1">
    <source>
        <dbReference type="EMBL" id="CAK6445569.1"/>
    </source>
</evidence>
<accession>A0ABP0A778</accession>
<proteinExistence type="predicted"/>